<keyword evidence="2" id="KW-1185">Reference proteome</keyword>
<gene>
    <name evidence="1" type="ORF">AARAC_009378</name>
</gene>
<proteinExistence type="predicted"/>
<accession>A0A2G7FJR6</accession>
<feature type="non-terminal residue" evidence="1">
    <location>
        <position position="1"/>
    </location>
</feature>
<comment type="caution">
    <text evidence="1">The sequence shown here is derived from an EMBL/GenBank/DDBJ whole genome shotgun (WGS) entry which is preliminary data.</text>
</comment>
<evidence type="ECO:0000313" key="2">
    <source>
        <dbReference type="Proteomes" id="UP000231358"/>
    </source>
</evidence>
<organism evidence="1 2">
    <name type="scientific">Aspergillus arachidicola</name>
    <dbReference type="NCBI Taxonomy" id="656916"/>
    <lineage>
        <taxon>Eukaryota</taxon>
        <taxon>Fungi</taxon>
        <taxon>Dikarya</taxon>
        <taxon>Ascomycota</taxon>
        <taxon>Pezizomycotina</taxon>
        <taxon>Eurotiomycetes</taxon>
        <taxon>Eurotiomycetidae</taxon>
        <taxon>Eurotiales</taxon>
        <taxon>Aspergillaceae</taxon>
        <taxon>Aspergillus</taxon>
        <taxon>Aspergillus subgen. Circumdati</taxon>
    </lineage>
</organism>
<dbReference type="Proteomes" id="UP000231358">
    <property type="component" value="Unassembled WGS sequence"/>
</dbReference>
<dbReference type="AlphaFoldDB" id="A0A2G7FJR6"/>
<dbReference type="EMBL" id="NEXV01000593">
    <property type="protein sequence ID" value="PIG80867.1"/>
    <property type="molecule type" value="Genomic_DNA"/>
</dbReference>
<reference evidence="1 2" key="1">
    <citation type="submission" date="2017-05" db="EMBL/GenBank/DDBJ databases">
        <title>Genome sequence for an aflatoxigenic pathogen of Argentinian peanut, Aspergillus arachidicola.</title>
        <authorList>
            <person name="Moore G."/>
            <person name="Beltz S.B."/>
            <person name="Mack B.M."/>
        </authorList>
    </citation>
    <scope>NUCLEOTIDE SEQUENCE [LARGE SCALE GENOMIC DNA]</scope>
    <source>
        <strain evidence="1 2">CBS 117610</strain>
    </source>
</reference>
<sequence length="154" mass="16609">GETRFDLMIGASELNLRPELRITSRHRYIGVGNQLTLPTGLAFTATSPMAGSLGRVEQRTPARPGDLVTAAIGLPFQRGMRLRLRGTEKPPKGTIIGDISETGAVTCILACSYPTTRLNGRISPCCCPTLCTMASSIKAIRQLGELVQRRPTED</sequence>
<name>A0A2G7FJR6_9EURO</name>
<evidence type="ECO:0000313" key="1">
    <source>
        <dbReference type="EMBL" id="PIG80867.1"/>
    </source>
</evidence>
<protein>
    <submittedName>
        <fullName evidence="1">Uncharacterized protein</fullName>
    </submittedName>
</protein>